<feature type="transmembrane region" description="Helical" evidence="1">
    <location>
        <begin position="14"/>
        <end position="33"/>
    </location>
</feature>
<name>A0A0E9TYY2_ANGAN</name>
<reference evidence="2" key="1">
    <citation type="submission" date="2014-11" db="EMBL/GenBank/DDBJ databases">
        <authorList>
            <person name="Amaro Gonzalez C."/>
        </authorList>
    </citation>
    <scope>NUCLEOTIDE SEQUENCE</scope>
</reference>
<keyword evidence="1" id="KW-0812">Transmembrane</keyword>
<dbReference type="EMBL" id="GBXM01049885">
    <property type="protein sequence ID" value="JAH58692.1"/>
    <property type="molecule type" value="Transcribed_RNA"/>
</dbReference>
<proteinExistence type="predicted"/>
<reference evidence="2" key="2">
    <citation type="journal article" date="2015" name="Fish Shellfish Immunol.">
        <title>Early steps in the European eel (Anguilla anguilla)-Vibrio vulnificus interaction in the gills: Role of the RtxA13 toxin.</title>
        <authorList>
            <person name="Callol A."/>
            <person name="Pajuelo D."/>
            <person name="Ebbesson L."/>
            <person name="Teles M."/>
            <person name="MacKenzie S."/>
            <person name="Amaro C."/>
        </authorList>
    </citation>
    <scope>NUCLEOTIDE SEQUENCE</scope>
</reference>
<sequence>MHAFLTEGKTQSSVHIWNTVVYWLVIYVHFYIFKSYN</sequence>
<accession>A0A0E9TYY2</accession>
<evidence type="ECO:0000256" key="1">
    <source>
        <dbReference type="SAM" id="Phobius"/>
    </source>
</evidence>
<organism evidence="2">
    <name type="scientific">Anguilla anguilla</name>
    <name type="common">European freshwater eel</name>
    <name type="synonym">Muraena anguilla</name>
    <dbReference type="NCBI Taxonomy" id="7936"/>
    <lineage>
        <taxon>Eukaryota</taxon>
        <taxon>Metazoa</taxon>
        <taxon>Chordata</taxon>
        <taxon>Craniata</taxon>
        <taxon>Vertebrata</taxon>
        <taxon>Euteleostomi</taxon>
        <taxon>Actinopterygii</taxon>
        <taxon>Neopterygii</taxon>
        <taxon>Teleostei</taxon>
        <taxon>Anguilliformes</taxon>
        <taxon>Anguillidae</taxon>
        <taxon>Anguilla</taxon>
    </lineage>
</organism>
<keyword evidence="1" id="KW-0472">Membrane</keyword>
<keyword evidence="1" id="KW-1133">Transmembrane helix</keyword>
<dbReference type="AlphaFoldDB" id="A0A0E9TYY2"/>
<evidence type="ECO:0000313" key="2">
    <source>
        <dbReference type="EMBL" id="JAH58692.1"/>
    </source>
</evidence>
<protein>
    <submittedName>
        <fullName evidence="2">Uncharacterized protein</fullName>
    </submittedName>
</protein>